<sequence>MARFPTPTPNTTNNNRKARPNRHPCPYHCRDSIGRLRYFAGPHNVAQHIREKHTHERPYRCMLCGPTHKGFARPGSLNRHMGSVHGLSWRGDDGSRRVNQRRRSWTDGSAVSTPLSGAENGVDGGGAVQDRSASFAAGWKAAPVGVDGLEGSSAGGGVTRCHECNAVLESGEACLEHLHAMHGMPMTPYCGCAVCGSMFGYGASDSREQQQLTSDSPSTFQTEEDALHGFLPQDSFSDAIDPRLLQDEMQGIESMQGNAKFRGESMAAGAQSSPHSSGEGEPDSLDRLFQSYEASQESESPFSLGDEAGFEDLEDLFPGGLKDMDMGVAFPDLSGLVDMEQQIDVPSSGIPSAWEEEGDIMYWQ</sequence>
<evidence type="ECO:0000313" key="3">
    <source>
        <dbReference type="EMBL" id="TKA29283.1"/>
    </source>
</evidence>
<gene>
    <name evidence="3" type="ORF">B0A50_03793</name>
</gene>
<dbReference type="OrthoDB" id="4748970at2759"/>
<accession>A0A4U0U2R6</accession>
<comment type="caution">
    <text evidence="3">The sequence shown here is derived from an EMBL/GenBank/DDBJ whole genome shotgun (WGS) entry which is preliminary data.</text>
</comment>
<feature type="compositionally biased region" description="Low complexity" evidence="1">
    <location>
        <begin position="1"/>
        <end position="15"/>
    </location>
</feature>
<feature type="domain" description="C2H2-type" evidence="2">
    <location>
        <begin position="23"/>
        <end position="53"/>
    </location>
</feature>
<feature type="compositionally biased region" description="Polar residues" evidence="1">
    <location>
        <begin position="106"/>
        <end position="115"/>
    </location>
</feature>
<dbReference type="Proteomes" id="UP000308549">
    <property type="component" value="Unassembled WGS sequence"/>
</dbReference>
<dbReference type="InterPro" id="IPR013087">
    <property type="entry name" value="Znf_C2H2_type"/>
</dbReference>
<feature type="domain" description="C2H2-type" evidence="2">
    <location>
        <begin position="159"/>
        <end position="182"/>
    </location>
</feature>
<evidence type="ECO:0000259" key="2">
    <source>
        <dbReference type="SMART" id="SM00355"/>
    </source>
</evidence>
<dbReference type="EMBL" id="NAJL01000015">
    <property type="protein sequence ID" value="TKA29283.1"/>
    <property type="molecule type" value="Genomic_DNA"/>
</dbReference>
<feature type="region of interest" description="Disordered" evidence="1">
    <location>
        <begin position="264"/>
        <end position="285"/>
    </location>
</feature>
<feature type="region of interest" description="Disordered" evidence="1">
    <location>
        <begin position="91"/>
        <end position="124"/>
    </location>
</feature>
<reference evidence="3 4" key="1">
    <citation type="submission" date="2017-03" db="EMBL/GenBank/DDBJ databases">
        <title>Genomes of endolithic fungi from Antarctica.</title>
        <authorList>
            <person name="Coleine C."/>
            <person name="Masonjones S."/>
            <person name="Stajich J.E."/>
        </authorList>
    </citation>
    <scope>NUCLEOTIDE SEQUENCE [LARGE SCALE GENOMIC DNA]</scope>
    <source>
        <strain evidence="3 4">CCFEE 6315</strain>
    </source>
</reference>
<organism evidence="3 4">
    <name type="scientific">Salinomyces thailandicus</name>
    <dbReference type="NCBI Taxonomy" id="706561"/>
    <lineage>
        <taxon>Eukaryota</taxon>
        <taxon>Fungi</taxon>
        <taxon>Dikarya</taxon>
        <taxon>Ascomycota</taxon>
        <taxon>Pezizomycotina</taxon>
        <taxon>Dothideomycetes</taxon>
        <taxon>Dothideomycetidae</taxon>
        <taxon>Mycosphaerellales</taxon>
        <taxon>Teratosphaeriaceae</taxon>
        <taxon>Salinomyces</taxon>
    </lineage>
</organism>
<dbReference type="SMART" id="SM00355">
    <property type="entry name" value="ZnF_C2H2"/>
    <property type="match status" value="3"/>
</dbReference>
<name>A0A4U0U2R6_9PEZI</name>
<protein>
    <recommendedName>
        <fullName evidence="2">C2H2-type domain-containing protein</fullName>
    </recommendedName>
</protein>
<dbReference type="AlphaFoldDB" id="A0A4U0U2R6"/>
<feature type="region of interest" description="Disordered" evidence="1">
    <location>
        <begin position="1"/>
        <end position="24"/>
    </location>
</feature>
<proteinExistence type="predicted"/>
<dbReference type="Gene3D" id="3.30.160.60">
    <property type="entry name" value="Classic Zinc Finger"/>
    <property type="match status" value="1"/>
</dbReference>
<evidence type="ECO:0000256" key="1">
    <source>
        <dbReference type="SAM" id="MobiDB-lite"/>
    </source>
</evidence>
<keyword evidence="4" id="KW-1185">Reference proteome</keyword>
<feature type="domain" description="C2H2-type" evidence="2">
    <location>
        <begin position="59"/>
        <end position="85"/>
    </location>
</feature>
<evidence type="ECO:0000313" key="4">
    <source>
        <dbReference type="Proteomes" id="UP000308549"/>
    </source>
</evidence>